<evidence type="ECO:0000313" key="10">
    <source>
        <dbReference type="Proteomes" id="UP000291819"/>
    </source>
</evidence>
<evidence type="ECO:0000256" key="2">
    <source>
        <dbReference type="ARBA" id="ARBA00022603"/>
    </source>
</evidence>
<evidence type="ECO:0000256" key="3">
    <source>
        <dbReference type="ARBA" id="ARBA00022679"/>
    </source>
</evidence>
<keyword evidence="2 7" id="KW-0489">Methyltransferase</keyword>
<dbReference type="NCBIfam" id="TIGR00675">
    <property type="entry name" value="dcm"/>
    <property type="match status" value="1"/>
</dbReference>
<keyword evidence="5" id="KW-0680">Restriction system</keyword>
<comment type="similarity">
    <text evidence="7 8">Belongs to the class I-like SAM-binding methyltransferase superfamily. C5-methyltransferase family.</text>
</comment>
<keyword evidence="10" id="KW-1185">Reference proteome</keyword>
<protein>
    <recommendedName>
        <fullName evidence="1">DNA (cytosine-5-)-methyltransferase</fullName>
        <ecNumber evidence="1">2.1.1.37</ecNumber>
    </recommendedName>
</protein>
<dbReference type="InterPro" id="IPR050390">
    <property type="entry name" value="C5-Methyltransferase"/>
</dbReference>
<dbReference type="OrthoDB" id="32195at2"/>
<gene>
    <name evidence="9" type="ORF">EYS08_04300</name>
</gene>
<dbReference type="Proteomes" id="UP000291819">
    <property type="component" value="Unassembled WGS sequence"/>
</dbReference>
<sequence>MMKKTGIFSFFAGAGFLDLGFEKTGKFETVFVNEYHKPFMDIYKGARKMMDTRPPKYGYEVKDVTKYAETEELEKLSSNLKDAKHEYEITGFIGGPPCPDFSVGGKNKGKHGENGKLSGTYIDLITSTKPDFFLFENVKGLYRTVKHREFFEALKTKLKSNGYYLTENLINAIEYGAPQDRQRIILIGFHKSFLSRYVKPAKFQQTVDEFNWTAHTIFDQKEIFRKDWPLQDVFAENVERAVPLNITEELTVQHWFNKNDVENHPNAVHYFQPRAGLAKFMTIPEGDDKKKSYKRLHRWRYSPTVAYGNNEVHLHPFLPRRLSVAESLSLQSLPKDFVIPAEISLSDMFKTIGNGVPYLAARGLANTIADFITNLQSKTNAPIYEEAHSS</sequence>
<dbReference type="PROSITE" id="PS51679">
    <property type="entry name" value="SAM_MT_C5"/>
    <property type="match status" value="1"/>
</dbReference>
<dbReference type="Gene3D" id="3.90.120.10">
    <property type="entry name" value="DNA Methylase, subunit A, domain 2"/>
    <property type="match status" value="1"/>
</dbReference>
<dbReference type="GO" id="GO:0003886">
    <property type="term" value="F:DNA (cytosine-5-)-methyltransferase activity"/>
    <property type="evidence" value="ECO:0007669"/>
    <property type="project" value="UniProtKB-EC"/>
</dbReference>
<dbReference type="PANTHER" id="PTHR10629:SF52">
    <property type="entry name" value="DNA (CYTOSINE-5)-METHYLTRANSFERASE 1"/>
    <property type="match status" value="1"/>
</dbReference>
<dbReference type="EC" id="2.1.1.37" evidence="1"/>
<keyword evidence="4 7" id="KW-0949">S-adenosyl-L-methionine</keyword>
<keyword evidence="3 7" id="KW-0808">Transferase</keyword>
<evidence type="ECO:0000256" key="6">
    <source>
        <dbReference type="ARBA" id="ARBA00047422"/>
    </source>
</evidence>
<evidence type="ECO:0000256" key="1">
    <source>
        <dbReference type="ARBA" id="ARBA00011975"/>
    </source>
</evidence>
<accession>A0A4Q9HIJ2</accession>
<dbReference type="PRINTS" id="PR00105">
    <property type="entry name" value="C5METTRFRASE"/>
</dbReference>
<reference evidence="9 10" key="1">
    <citation type="submission" date="2019-02" db="EMBL/GenBank/DDBJ databases">
        <title>Pedobacter kyonggii whole genome sequence analysis.</title>
        <authorList>
            <person name="Dahal R.H."/>
        </authorList>
    </citation>
    <scope>NUCLEOTIDE SEQUENCE [LARGE SCALE GENOMIC DNA]</scope>
    <source>
        <strain evidence="9 10">K-4-11-1</strain>
    </source>
</reference>
<dbReference type="Gene3D" id="3.40.50.150">
    <property type="entry name" value="Vaccinia Virus protein VP39"/>
    <property type="match status" value="1"/>
</dbReference>
<dbReference type="InterPro" id="IPR001525">
    <property type="entry name" value="C5_MeTfrase"/>
</dbReference>
<evidence type="ECO:0000256" key="4">
    <source>
        <dbReference type="ARBA" id="ARBA00022691"/>
    </source>
</evidence>
<evidence type="ECO:0000313" key="9">
    <source>
        <dbReference type="EMBL" id="TBO44530.1"/>
    </source>
</evidence>
<feature type="active site" evidence="7">
    <location>
        <position position="98"/>
    </location>
</feature>
<evidence type="ECO:0000256" key="8">
    <source>
        <dbReference type="RuleBase" id="RU000416"/>
    </source>
</evidence>
<dbReference type="RefSeq" id="WP_131028605.1">
    <property type="nucleotide sequence ID" value="NZ_SIXF01000002.1"/>
</dbReference>
<comment type="caution">
    <text evidence="9">The sequence shown here is derived from an EMBL/GenBank/DDBJ whole genome shotgun (WGS) entry which is preliminary data.</text>
</comment>
<dbReference type="AlphaFoldDB" id="A0A4Q9HIJ2"/>
<dbReference type="PANTHER" id="PTHR10629">
    <property type="entry name" value="CYTOSINE-SPECIFIC METHYLTRANSFERASE"/>
    <property type="match status" value="1"/>
</dbReference>
<dbReference type="Pfam" id="PF00145">
    <property type="entry name" value="DNA_methylase"/>
    <property type="match status" value="1"/>
</dbReference>
<dbReference type="SUPFAM" id="SSF53335">
    <property type="entry name" value="S-adenosyl-L-methionine-dependent methyltransferases"/>
    <property type="match status" value="1"/>
</dbReference>
<organism evidence="9 10">
    <name type="scientific">Pedobacter kyonggii</name>
    <dbReference type="NCBI Taxonomy" id="1926871"/>
    <lineage>
        <taxon>Bacteria</taxon>
        <taxon>Pseudomonadati</taxon>
        <taxon>Bacteroidota</taxon>
        <taxon>Sphingobacteriia</taxon>
        <taxon>Sphingobacteriales</taxon>
        <taxon>Sphingobacteriaceae</taxon>
        <taxon>Pedobacter</taxon>
    </lineage>
</organism>
<dbReference type="GO" id="GO:0032259">
    <property type="term" value="P:methylation"/>
    <property type="evidence" value="ECO:0007669"/>
    <property type="project" value="UniProtKB-KW"/>
</dbReference>
<proteinExistence type="inferred from homology"/>
<comment type="catalytic activity">
    <reaction evidence="6">
        <text>a 2'-deoxycytidine in DNA + S-adenosyl-L-methionine = a 5-methyl-2'-deoxycytidine in DNA + S-adenosyl-L-homocysteine + H(+)</text>
        <dbReference type="Rhea" id="RHEA:13681"/>
        <dbReference type="Rhea" id="RHEA-COMP:11369"/>
        <dbReference type="Rhea" id="RHEA-COMP:11370"/>
        <dbReference type="ChEBI" id="CHEBI:15378"/>
        <dbReference type="ChEBI" id="CHEBI:57856"/>
        <dbReference type="ChEBI" id="CHEBI:59789"/>
        <dbReference type="ChEBI" id="CHEBI:85452"/>
        <dbReference type="ChEBI" id="CHEBI:85454"/>
        <dbReference type="EC" id="2.1.1.37"/>
    </reaction>
</comment>
<name>A0A4Q9HIJ2_9SPHI</name>
<evidence type="ECO:0000256" key="7">
    <source>
        <dbReference type="PROSITE-ProRule" id="PRU01016"/>
    </source>
</evidence>
<dbReference type="EMBL" id="SIXF01000002">
    <property type="protein sequence ID" value="TBO44530.1"/>
    <property type="molecule type" value="Genomic_DNA"/>
</dbReference>
<dbReference type="InterPro" id="IPR029063">
    <property type="entry name" value="SAM-dependent_MTases_sf"/>
</dbReference>
<dbReference type="GO" id="GO:0009307">
    <property type="term" value="P:DNA restriction-modification system"/>
    <property type="evidence" value="ECO:0007669"/>
    <property type="project" value="UniProtKB-KW"/>
</dbReference>
<evidence type="ECO:0000256" key="5">
    <source>
        <dbReference type="ARBA" id="ARBA00022747"/>
    </source>
</evidence>